<dbReference type="AlphaFoldDB" id="A0AAN4Z3X4"/>
<organism evidence="2 3">
    <name type="scientific">Pristionchus mayeri</name>
    <dbReference type="NCBI Taxonomy" id="1317129"/>
    <lineage>
        <taxon>Eukaryota</taxon>
        <taxon>Metazoa</taxon>
        <taxon>Ecdysozoa</taxon>
        <taxon>Nematoda</taxon>
        <taxon>Chromadorea</taxon>
        <taxon>Rhabditida</taxon>
        <taxon>Rhabditina</taxon>
        <taxon>Diplogasteromorpha</taxon>
        <taxon>Diplogasteroidea</taxon>
        <taxon>Neodiplogasteridae</taxon>
        <taxon>Pristionchus</taxon>
    </lineage>
</organism>
<sequence length="235" mass="25111">MRIKSSRTEFNTTKVLPPPHLIVLTFQGTIASTHFLIILTSSPLSLLTLVYDAVGASLLAGGRLEEGIVIRWAPLFCIIGPPPTPIPPPMGMLIPMDTAGEFPLLTESSPTSVRRLMSTLMCFIVLCCTLSDIVSNSCANLQSESLNLAISASVHLLSSLSPVSPGFALPCNARVRSPNRWKAWPAVRNTSATCMTLFLASVLLVEVDVEGREDGPPNPTPLLVDGPAEGTIPLR</sequence>
<accession>A0AAN4Z3X4</accession>
<reference evidence="3" key="1">
    <citation type="submission" date="2022-10" db="EMBL/GenBank/DDBJ databases">
        <title>Genome assembly of Pristionchus species.</title>
        <authorList>
            <person name="Yoshida K."/>
            <person name="Sommer R.J."/>
        </authorList>
    </citation>
    <scope>NUCLEOTIDE SEQUENCE [LARGE SCALE GENOMIC DNA]</scope>
    <source>
        <strain evidence="3">RS5460</strain>
    </source>
</reference>
<dbReference type="Proteomes" id="UP001328107">
    <property type="component" value="Unassembled WGS sequence"/>
</dbReference>
<evidence type="ECO:0000313" key="2">
    <source>
        <dbReference type="EMBL" id="GMR32654.1"/>
    </source>
</evidence>
<proteinExistence type="predicted"/>
<protein>
    <submittedName>
        <fullName evidence="2">Uncharacterized protein</fullName>
    </submittedName>
</protein>
<dbReference type="EMBL" id="BTRK01000001">
    <property type="protein sequence ID" value="GMR32654.1"/>
    <property type="molecule type" value="Genomic_DNA"/>
</dbReference>
<evidence type="ECO:0000313" key="3">
    <source>
        <dbReference type="Proteomes" id="UP001328107"/>
    </source>
</evidence>
<evidence type="ECO:0000256" key="1">
    <source>
        <dbReference type="SAM" id="MobiDB-lite"/>
    </source>
</evidence>
<keyword evidence="3" id="KW-1185">Reference proteome</keyword>
<gene>
    <name evidence="2" type="ORF">PMAYCL1PPCAC_02849</name>
</gene>
<comment type="caution">
    <text evidence="2">The sequence shown here is derived from an EMBL/GenBank/DDBJ whole genome shotgun (WGS) entry which is preliminary data.</text>
</comment>
<feature type="non-terminal residue" evidence="2">
    <location>
        <position position="235"/>
    </location>
</feature>
<feature type="region of interest" description="Disordered" evidence="1">
    <location>
        <begin position="211"/>
        <end position="235"/>
    </location>
</feature>
<name>A0AAN4Z3X4_9BILA</name>